<dbReference type="InterPro" id="IPR046539">
    <property type="entry name" value="DUF6604"/>
</dbReference>
<dbReference type="InParanoid" id="T0R377"/>
<reference evidence="2 3" key="1">
    <citation type="submission" date="2012-04" db="EMBL/GenBank/DDBJ databases">
        <title>The Genome Sequence of Saprolegnia declina VS20.</title>
        <authorList>
            <consortium name="The Broad Institute Genome Sequencing Platform"/>
            <person name="Russ C."/>
            <person name="Nusbaum C."/>
            <person name="Tyler B."/>
            <person name="van West P."/>
            <person name="Dieguez-Uribeondo J."/>
            <person name="de Bruijn I."/>
            <person name="Tripathy S."/>
            <person name="Jiang R."/>
            <person name="Young S.K."/>
            <person name="Zeng Q."/>
            <person name="Gargeya S."/>
            <person name="Fitzgerald M."/>
            <person name="Haas B."/>
            <person name="Abouelleil A."/>
            <person name="Alvarado L."/>
            <person name="Arachchi H.M."/>
            <person name="Berlin A."/>
            <person name="Chapman S.B."/>
            <person name="Goldberg J."/>
            <person name="Griggs A."/>
            <person name="Gujja S."/>
            <person name="Hansen M."/>
            <person name="Howarth C."/>
            <person name="Imamovic A."/>
            <person name="Larimer J."/>
            <person name="McCowen C."/>
            <person name="Montmayeur A."/>
            <person name="Murphy C."/>
            <person name="Neiman D."/>
            <person name="Pearson M."/>
            <person name="Priest M."/>
            <person name="Roberts A."/>
            <person name="Saif S."/>
            <person name="Shea T."/>
            <person name="Sisk P."/>
            <person name="Sykes S."/>
            <person name="Wortman J."/>
            <person name="Nusbaum C."/>
            <person name="Birren B."/>
        </authorList>
    </citation>
    <scope>NUCLEOTIDE SEQUENCE [LARGE SCALE GENOMIC DNA]</scope>
    <source>
        <strain evidence="2 3">VS20</strain>
    </source>
</reference>
<dbReference type="AlphaFoldDB" id="T0R377"/>
<dbReference type="VEuPathDB" id="FungiDB:SDRG_15651"/>
<dbReference type="Proteomes" id="UP000030762">
    <property type="component" value="Unassembled WGS sequence"/>
</dbReference>
<proteinExistence type="predicted"/>
<organism evidence="2 3">
    <name type="scientific">Saprolegnia diclina (strain VS20)</name>
    <dbReference type="NCBI Taxonomy" id="1156394"/>
    <lineage>
        <taxon>Eukaryota</taxon>
        <taxon>Sar</taxon>
        <taxon>Stramenopiles</taxon>
        <taxon>Oomycota</taxon>
        <taxon>Saprolegniomycetes</taxon>
        <taxon>Saprolegniales</taxon>
        <taxon>Saprolegniaceae</taxon>
        <taxon>Saprolegnia</taxon>
    </lineage>
</organism>
<protein>
    <recommendedName>
        <fullName evidence="1">DUF6604 domain-containing protein</fullName>
    </recommendedName>
</protein>
<dbReference type="RefSeq" id="XP_008620052.1">
    <property type="nucleotide sequence ID" value="XM_008621830.1"/>
</dbReference>
<dbReference type="GeneID" id="19956378"/>
<name>T0R377_SAPDV</name>
<accession>T0R377</accession>
<evidence type="ECO:0000259" key="1">
    <source>
        <dbReference type="Pfam" id="PF20253"/>
    </source>
</evidence>
<evidence type="ECO:0000313" key="2">
    <source>
        <dbReference type="EMBL" id="EQC26473.1"/>
    </source>
</evidence>
<sequence>MAVAMASTSADGSYGRWHRYKAATDAVLTWLERAASKAYKKAKSKSKLKAPIDTWTTGQIWAAAVAVAEAGVAVPRDVWRNLATSIRLRWQATKCLPRDDGHLHFLTLLRAMQATLTPDRPSPPTAATDDLSNTFKALALDDDDDTIDASMPAFDVAAFVPPAAPTSQETALAQLEADQFRATCFLQDLDELLDEVDAVWTAFQDGKTSLVAATIVTNHAVHVAQSLASTLTLELPYLDSLSTINVLVSNSDALRSLVLQHGVDLAYAVEVCEFIRRSSVVRTKELGTGLATRLTTTKSEAKALHAMLVADAAAPLPGVAQMRHGSDLWSVHYT</sequence>
<feature type="domain" description="DUF6604" evidence="1">
    <location>
        <begin position="18"/>
        <end position="231"/>
    </location>
</feature>
<keyword evidence="3" id="KW-1185">Reference proteome</keyword>
<evidence type="ECO:0000313" key="3">
    <source>
        <dbReference type="Proteomes" id="UP000030762"/>
    </source>
</evidence>
<gene>
    <name evidence="2" type="ORF">SDRG_15651</name>
</gene>
<dbReference type="Pfam" id="PF20253">
    <property type="entry name" value="DUF6604"/>
    <property type="match status" value="1"/>
</dbReference>
<dbReference type="PANTHER" id="PTHR38795">
    <property type="entry name" value="DUF6604 DOMAIN-CONTAINING PROTEIN"/>
    <property type="match status" value="1"/>
</dbReference>
<dbReference type="EMBL" id="JH767229">
    <property type="protein sequence ID" value="EQC26473.1"/>
    <property type="molecule type" value="Genomic_DNA"/>
</dbReference>
<dbReference type="PANTHER" id="PTHR38795:SF1">
    <property type="entry name" value="DUF6604 DOMAIN-CONTAINING PROTEIN"/>
    <property type="match status" value="1"/>
</dbReference>